<name>A0A3G4ZWN7_9VIRU</name>
<dbReference type="EMBL" id="MK072139">
    <property type="protein sequence ID" value="AYV79316.1"/>
    <property type="molecule type" value="Genomic_DNA"/>
</dbReference>
<gene>
    <name evidence="1" type="ORF">Faunusvirus8_33</name>
</gene>
<accession>A0A3G4ZWN7</accession>
<reference evidence="1" key="1">
    <citation type="submission" date="2018-10" db="EMBL/GenBank/DDBJ databases">
        <title>Hidden diversity of soil giant viruses.</title>
        <authorList>
            <person name="Schulz F."/>
            <person name="Alteio L."/>
            <person name="Goudeau D."/>
            <person name="Ryan E.M."/>
            <person name="Malmstrom R.R."/>
            <person name="Blanchard J."/>
            <person name="Woyke T."/>
        </authorList>
    </citation>
    <scope>NUCLEOTIDE SEQUENCE</scope>
    <source>
        <strain evidence="1">FNV1</strain>
    </source>
</reference>
<evidence type="ECO:0000313" key="1">
    <source>
        <dbReference type="EMBL" id="AYV79316.1"/>
    </source>
</evidence>
<proteinExistence type="predicted"/>
<protein>
    <submittedName>
        <fullName evidence="1">Uncharacterized protein</fullName>
    </submittedName>
</protein>
<sequence>MSYTVTDIPLKKLETCNRMKRKCEHHKFADGIEFMMYTIGQCKIPVTFIFDPEDFDVIDGKGWYCSSSGRILCIGSSHRGSSLDGVISEKHYSGKFIDRKKYNSDYRKSNFEIVI</sequence>
<organism evidence="1">
    <name type="scientific">Faunusvirus sp</name>
    <dbReference type="NCBI Taxonomy" id="2487766"/>
    <lineage>
        <taxon>Viruses</taxon>
        <taxon>Varidnaviria</taxon>
        <taxon>Bamfordvirae</taxon>
        <taxon>Nucleocytoviricota</taxon>
        <taxon>Megaviricetes</taxon>
        <taxon>Imitervirales</taxon>
        <taxon>Mimiviridae</taxon>
    </lineage>
</organism>